<evidence type="ECO:0000256" key="3">
    <source>
        <dbReference type="ARBA" id="ARBA00023065"/>
    </source>
</evidence>
<dbReference type="AlphaFoldDB" id="A3MXY5"/>
<name>A3MXY5_PYRCJ</name>
<dbReference type="STRING" id="410359.Pcal_2087"/>
<sequence>MLYAMHIVVGDEYTVALFKLLGFEGRVIEDPHSALDFIKKALQNYDVIFLTSTLAKAVRRELDDLRMANPRKLLVEVPSVKEGMEREVNYLQIVRQVLGG</sequence>
<dbReference type="KEGG" id="pcl:Pcal_2087"/>
<gene>
    <name evidence="4" type="ordered locus">Pcal_2087</name>
</gene>
<organism evidence="4 5">
    <name type="scientific">Pyrobaculum calidifontis (strain DSM 21063 / JCM 11548 / VA1)</name>
    <dbReference type="NCBI Taxonomy" id="410359"/>
    <lineage>
        <taxon>Archaea</taxon>
        <taxon>Thermoproteota</taxon>
        <taxon>Thermoprotei</taxon>
        <taxon>Thermoproteales</taxon>
        <taxon>Thermoproteaceae</taxon>
        <taxon>Pyrobaculum</taxon>
    </lineage>
</organism>
<dbReference type="Proteomes" id="UP000001431">
    <property type="component" value="Chromosome"/>
</dbReference>
<dbReference type="InterPro" id="IPR008218">
    <property type="entry name" value="ATPase_V1-cplx_f_g_su"/>
</dbReference>
<dbReference type="Pfam" id="PF01990">
    <property type="entry name" value="ATP-synt_F"/>
    <property type="match status" value="1"/>
</dbReference>
<evidence type="ECO:0000313" key="4">
    <source>
        <dbReference type="EMBL" id="ABO09502.1"/>
    </source>
</evidence>
<dbReference type="SUPFAM" id="SSF159468">
    <property type="entry name" value="AtpF-like"/>
    <property type="match status" value="1"/>
</dbReference>
<dbReference type="InterPro" id="IPR036906">
    <property type="entry name" value="ATPase_V1_fsu_sf"/>
</dbReference>
<reference evidence="4" key="1">
    <citation type="submission" date="2007-02" db="EMBL/GenBank/DDBJ databases">
        <title>Complete sequence of Pyrobaculum calidifontis JCM 11548.</title>
        <authorList>
            <consortium name="US DOE Joint Genome Institute"/>
            <person name="Copeland A."/>
            <person name="Lucas S."/>
            <person name="Lapidus A."/>
            <person name="Barry K."/>
            <person name="Glavina del Rio T."/>
            <person name="Dalin E."/>
            <person name="Tice H."/>
            <person name="Pitluck S."/>
            <person name="Chain P."/>
            <person name="Malfatti S."/>
            <person name="Shin M."/>
            <person name="Vergez L."/>
            <person name="Schmutz J."/>
            <person name="Larimer F."/>
            <person name="Land M."/>
            <person name="Hauser L."/>
            <person name="Kyrpides N."/>
            <person name="Mikhailova N."/>
            <person name="Cozen A.E."/>
            <person name="Fitz-Gibbon S.T."/>
            <person name="House C.H."/>
            <person name="Saltikov C."/>
            <person name="Lowe T.M."/>
            <person name="Richardson P."/>
        </authorList>
    </citation>
    <scope>NUCLEOTIDE SEQUENCE [LARGE SCALE GENOMIC DNA]</scope>
    <source>
        <strain evidence="4">JCM 11548</strain>
    </source>
</reference>
<dbReference type="EMBL" id="CP000561">
    <property type="protein sequence ID" value="ABO09502.1"/>
    <property type="molecule type" value="Genomic_DNA"/>
</dbReference>
<dbReference type="GO" id="GO:0046961">
    <property type="term" value="F:proton-transporting ATPase activity, rotational mechanism"/>
    <property type="evidence" value="ECO:0007669"/>
    <property type="project" value="InterPro"/>
</dbReference>
<keyword evidence="3" id="KW-0406">Ion transport</keyword>
<proteinExistence type="inferred from homology"/>
<comment type="similarity">
    <text evidence="1">Belongs to the V-ATPase F subunit family.</text>
</comment>
<evidence type="ECO:0000256" key="2">
    <source>
        <dbReference type="ARBA" id="ARBA00022448"/>
    </source>
</evidence>
<keyword evidence="5" id="KW-1185">Reference proteome</keyword>
<dbReference type="HOGENOM" id="CLU_135754_3_1_2"/>
<evidence type="ECO:0000256" key="1">
    <source>
        <dbReference type="ARBA" id="ARBA00010148"/>
    </source>
</evidence>
<evidence type="ECO:0000313" key="5">
    <source>
        <dbReference type="Proteomes" id="UP000001431"/>
    </source>
</evidence>
<dbReference type="Gene3D" id="3.40.50.10580">
    <property type="entry name" value="ATPase, V1 complex, subunit F"/>
    <property type="match status" value="1"/>
</dbReference>
<protein>
    <submittedName>
        <fullName evidence="4">H+-transporting ATP synthase subunit F (AtpF)</fullName>
    </submittedName>
</protein>
<dbReference type="eggNOG" id="arCOG04102">
    <property type="taxonomic scope" value="Archaea"/>
</dbReference>
<keyword evidence="2" id="KW-0813">Transport</keyword>
<accession>A3MXY5</accession>